<evidence type="ECO:0000313" key="7">
    <source>
        <dbReference type="EMBL" id="GAM43735.1"/>
    </source>
</evidence>
<dbReference type="InterPro" id="IPR008979">
    <property type="entry name" value="Galactose-bd-like_sf"/>
</dbReference>
<comment type="subcellular location">
    <subcellularLocation>
        <location evidence="1">Mitochondrion</location>
    </subcellularLocation>
</comment>
<evidence type="ECO:0000313" key="8">
    <source>
        <dbReference type="Proteomes" id="UP000053095"/>
    </source>
</evidence>
<dbReference type="AlphaFoldDB" id="A0A6V8HP73"/>
<keyword evidence="8" id="KW-1185">Reference proteome</keyword>
<name>A0A6V8HP73_TALPI</name>
<feature type="compositionally biased region" description="Basic and acidic residues" evidence="5">
    <location>
        <begin position="466"/>
        <end position="477"/>
    </location>
</feature>
<dbReference type="EMBL" id="DF933856">
    <property type="protein sequence ID" value="GAM43735.1"/>
    <property type="molecule type" value="Genomic_DNA"/>
</dbReference>
<keyword evidence="3" id="KW-0496">Mitochondrion</keyword>
<dbReference type="SUPFAM" id="SSF49785">
    <property type="entry name" value="Galactose-binding domain-like"/>
    <property type="match status" value="1"/>
</dbReference>
<evidence type="ECO:0000259" key="6">
    <source>
        <dbReference type="Pfam" id="PF08547"/>
    </source>
</evidence>
<feature type="region of interest" description="Disordered" evidence="5">
    <location>
        <begin position="454"/>
        <end position="492"/>
    </location>
</feature>
<evidence type="ECO:0000256" key="1">
    <source>
        <dbReference type="ARBA" id="ARBA00004173"/>
    </source>
</evidence>
<comment type="caution">
    <text evidence="7">The sequence shown here is derived from an EMBL/GenBank/DDBJ whole genome shotgun (WGS) entry which is preliminary data.</text>
</comment>
<dbReference type="InterPro" id="IPR013857">
    <property type="entry name" value="NADH-UbQ_OxRdtase-assoc_prot30"/>
</dbReference>
<reference evidence="8" key="1">
    <citation type="journal article" date="2015" name="Genome Announc.">
        <title>Draft genome sequence of Talaromyces cellulolyticus strain Y-94, a source of lignocellulosic biomass-degrading enzymes.</title>
        <authorList>
            <person name="Fujii T."/>
            <person name="Koike H."/>
            <person name="Sawayama S."/>
            <person name="Yano S."/>
            <person name="Inoue H."/>
        </authorList>
    </citation>
    <scope>NUCLEOTIDE SEQUENCE [LARGE SCALE GENOMIC DNA]</scope>
    <source>
        <strain evidence="8">Y-94</strain>
    </source>
</reference>
<gene>
    <name evidence="7" type="ORF">TCE0_060f18785</name>
</gene>
<dbReference type="Pfam" id="PF08547">
    <property type="entry name" value="CIA30"/>
    <property type="match status" value="2"/>
</dbReference>
<dbReference type="GO" id="GO:0006120">
    <property type="term" value="P:mitochondrial electron transport, NADH to ubiquinone"/>
    <property type="evidence" value="ECO:0007669"/>
    <property type="project" value="TreeGrafter"/>
</dbReference>
<evidence type="ECO:0000256" key="5">
    <source>
        <dbReference type="SAM" id="MobiDB-lite"/>
    </source>
</evidence>
<dbReference type="PANTHER" id="PTHR13194:SF18">
    <property type="entry name" value="COMPLEX I INTERMEDIATE-ASSOCIATED PROTEIN 30, MITOCHONDRIAL"/>
    <property type="match status" value="1"/>
</dbReference>
<evidence type="ECO:0000256" key="2">
    <source>
        <dbReference type="ARBA" id="ARBA00007884"/>
    </source>
</evidence>
<evidence type="ECO:0000256" key="3">
    <source>
        <dbReference type="ARBA" id="ARBA00023128"/>
    </source>
</evidence>
<dbReference type="GO" id="GO:0051082">
    <property type="term" value="F:unfolded protein binding"/>
    <property type="evidence" value="ECO:0007669"/>
    <property type="project" value="TreeGrafter"/>
</dbReference>
<accession>A0A6V8HP73</accession>
<dbReference type="GO" id="GO:0005739">
    <property type="term" value="C:mitochondrion"/>
    <property type="evidence" value="ECO:0007669"/>
    <property type="project" value="UniProtKB-SubCell"/>
</dbReference>
<comment type="similarity">
    <text evidence="2">Belongs to the CIA30 family.</text>
</comment>
<evidence type="ECO:0000256" key="4">
    <source>
        <dbReference type="ARBA" id="ARBA00023186"/>
    </source>
</evidence>
<dbReference type="InterPro" id="IPR039131">
    <property type="entry name" value="NDUFAF1"/>
</dbReference>
<keyword evidence="4" id="KW-0143">Chaperone</keyword>
<dbReference type="GO" id="GO:0010257">
    <property type="term" value="P:NADH dehydrogenase complex assembly"/>
    <property type="evidence" value="ECO:0007669"/>
    <property type="project" value="TreeGrafter"/>
</dbReference>
<protein>
    <recommendedName>
        <fullName evidence="6">NADH:ubiquinone oxidoreductase intermediate-associated protein 30 domain-containing protein</fullName>
    </recommendedName>
</protein>
<organism evidence="7 8">
    <name type="scientific">Talaromyces pinophilus</name>
    <name type="common">Penicillium pinophilum</name>
    <dbReference type="NCBI Taxonomy" id="128442"/>
    <lineage>
        <taxon>Eukaryota</taxon>
        <taxon>Fungi</taxon>
        <taxon>Dikarya</taxon>
        <taxon>Ascomycota</taxon>
        <taxon>Pezizomycotina</taxon>
        <taxon>Eurotiomycetes</taxon>
        <taxon>Eurotiomycetidae</taxon>
        <taxon>Eurotiales</taxon>
        <taxon>Trichocomaceae</taxon>
        <taxon>Talaromyces</taxon>
        <taxon>Talaromyces sect. Talaromyces</taxon>
    </lineage>
</organism>
<dbReference type="Proteomes" id="UP000053095">
    <property type="component" value="Unassembled WGS sequence"/>
</dbReference>
<feature type="domain" description="NADH:ubiquinone oxidoreductase intermediate-associated protein 30" evidence="6">
    <location>
        <begin position="183"/>
        <end position="304"/>
    </location>
</feature>
<feature type="domain" description="NADH:ubiquinone oxidoreductase intermediate-associated protein 30" evidence="6">
    <location>
        <begin position="359"/>
        <end position="412"/>
    </location>
</feature>
<sequence length="492" mass="55027">MCPRFLSGKLSTKQDIDAHMKRHEGWGYLDSIDPYSYSKEIEENENGSEDGDIAEEDIANENVEDEDFDVGAENISIGLDDSAYLSDGEIEIDDDSIGSCLEFGERHARRFRVHSNTPFEAADGFIALLLHFSCKCMFPTARCLAAKPPSFFKKSTEEFSRLTRIAWNAEALSTPTKPYNLLDFEDEGSVTSCKTMADRAVGGFSTADLDFVPATAHEPAHARFHGNISTKLPNNWRVERTGYAAFRNRDRGYWLFGRLFWDVDPYNYLALRVKSDGRRYTVNIQSETIVETDIHQHRLYTRHHRVYGTPSDAFSSPLAAAAEASEVGDVSDTLHPGGIPPSLSDIPPAETIMSATTSGGSGWETVLLPFASFVRTNHGLIVEPQHSLIKNRIKSIGIGLTDRIEGPYDLRIHRIWATNGLSEEELEEERRICGDNALPVDEGVRTLWGSKKEAFPSAESELEAQEQEKHREQETKKVSGTKGLKGLKEEWS</sequence>
<dbReference type="PANTHER" id="PTHR13194">
    <property type="entry name" value="COMPLEX I INTERMEDIATE-ASSOCIATED PROTEIN 30"/>
    <property type="match status" value="1"/>
</dbReference>
<proteinExistence type="inferred from homology"/>